<organism evidence="2">
    <name type="scientific">Lygus hesperus</name>
    <name type="common">Western plant bug</name>
    <dbReference type="NCBI Taxonomy" id="30085"/>
    <lineage>
        <taxon>Eukaryota</taxon>
        <taxon>Metazoa</taxon>
        <taxon>Ecdysozoa</taxon>
        <taxon>Arthropoda</taxon>
        <taxon>Hexapoda</taxon>
        <taxon>Insecta</taxon>
        <taxon>Pterygota</taxon>
        <taxon>Neoptera</taxon>
        <taxon>Paraneoptera</taxon>
        <taxon>Hemiptera</taxon>
        <taxon>Heteroptera</taxon>
        <taxon>Panheteroptera</taxon>
        <taxon>Cimicomorpha</taxon>
        <taxon>Miridae</taxon>
        <taxon>Mirini</taxon>
        <taxon>Lygus</taxon>
    </lineage>
</organism>
<reference evidence="2" key="2">
    <citation type="submission" date="2014-07" db="EMBL/GenBank/DDBJ databases">
        <authorList>
            <person name="Hull J."/>
        </authorList>
    </citation>
    <scope>NUCLEOTIDE SEQUENCE</scope>
</reference>
<accession>A0A0A9YRJ0</accession>
<sequence>MSNPFSKMEGLFNQKDGKRSAKDKLARMCVQEYTSDNTRALSLAYMEEVVNNNGNLMTSAAAAALTSHPCAPPPKKNKMLTSSSESSSKNALKVSDLLLCPDEEFDVHVNVTRRTIKKIFDAVKMEHKDFQYNDFLLLIWYLSCRNNSEREAAAVFEIQSEEEVHSRLVDTSCKLSWLRGSAKMRLPDDEYDEDEIVECFKRRTELPNVLGALGVMRLECLDGSWINVLAIVDHERYFRHLSLSDSSHVVHDVVRNSEIYDRLCQDHPKHYTFLCPAEGYPSLPQLLPGLRDDEITLFDEMPDFDLRHNDVVSYVRTAIKEAVSRFPKLEALQTATPEIVEAAFMLHNLCNQLRDTSIYNYYADDLPYSFSR</sequence>
<reference evidence="2" key="1">
    <citation type="journal article" date="2014" name="PLoS ONE">
        <title>Transcriptome-Based Identification of ABC Transporters in the Western Tarnished Plant Bug Lygus hesperus.</title>
        <authorList>
            <person name="Hull J.J."/>
            <person name="Chaney K."/>
            <person name="Geib S.M."/>
            <person name="Fabrick J.A."/>
            <person name="Brent C.S."/>
            <person name="Walsh D."/>
            <person name="Lavine L.C."/>
        </authorList>
    </citation>
    <scope>NUCLEOTIDE SEQUENCE</scope>
</reference>
<evidence type="ECO:0000313" key="2">
    <source>
        <dbReference type="EMBL" id="JAG35607.1"/>
    </source>
</evidence>
<dbReference type="AlphaFoldDB" id="A0A0A9YRJ0"/>
<protein>
    <submittedName>
        <fullName evidence="2">Putative membrane protein mmpL7</fullName>
    </submittedName>
</protein>
<evidence type="ECO:0000256" key="1">
    <source>
        <dbReference type="SAM" id="MobiDB-lite"/>
    </source>
</evidence>
<dbReference type="EMBL" id="GBHO01007997">
    <property type="protein sequence ID" value="JAG35607.1"/>
    <property type="molecule type" value="Transcribed_RNA"/>
</dbReference>
<proteinExistence type="predicted"/>
<gene>
    <name evidence="2" type="primary">mmpL7</name>
    <name evidence="2" type="ORF">CM83_57549</name>
</gene>
<name>A0A0A9YRJ0_LYGHE</name>
<feature type="region of interest" description="Disordered" evidence="1">
    <location>
        <begin position="67"/>
        <end position="87"/>
    </location>
</feature>